<dbReference type="Proteomes" id="UP000054560">
    <property type="component" value="Unassembled WGS sequence"/>
</dbReference>
<feature type="non-terminal residue" evidence="2">
    <location>
        <position position="182"/>
    </location>
</feature>
<accession>A0A0L0G3U0</accession>
<dbReference type="RefSeq" id="XP_014156785.1">
    <property type="nucleotide sequence ID" value="XM_014301310.1"/>
</dbReference>
<dbReference type="AlphaFoldDB" id="A0A0L0G3U0"/>
<feature type="domain" description="Calponin-homology (CH)" evidence="1">
    <location>
        <begin position="4"/>
        <end position="111"/>
    </location>
</feature>
<feature type="domain" description="Calponin-homology (CH)" evidence="1">
    <location>
        <begin position="129"/>
        <end position="182"/>
    </location>
</feature>
<dbReference type="PROSITE" id="PS50021">
    <property type="entry name" value="CH"/>
    <property type="match status" value="2"/>
</dbReference>
<dbReference type="CDD" id="cd00014">
    <property type="entry name" value="CH_SF"/>
    <property type="match status" value="1"/>
</dbReference>
<evidence type="ECO:0000313" key="2">
    <source>
        <dbReference type="EMBL" id="KNC82883.1"/>
    </source>
</evidence>
<dbReference type="STRING" id="667725.A0A0L0G3U0"/>
<evidence type="ECO:0000259" key="1">
    <source>
        <dbReference type="PROSITE" id="PS50021"/>
    </source>
</evidence>
<dbReference type="OrthoDB" id="10017054at2759"/>
<reference evidence="2 3" key="1">
    <citation type="submission" date="2011-02" db="EMBL/GenBank/DDBJ databases">
        <title>The Genome Sequence of Sphaeroforma arctica JP610.</title>
        <authorList>
            <consortium name="The Broad Institute Genome Sequencing Platform"/>
            <person name="Russ C."/>
            <person name="Cuomo C."/>
            <person name="Young S.K."/>
            <person name="Zeng Q."/>
            <person name="Gargeya S."/>
            <person name="Alvarado L."/>
            <person name="Berlin A."/>
            <person name="Chapman S.B."/>
            <person name="Chen Z."/>
            <person name="Freedman E."/>
            <person name="Gellesch M."/>
            <person name="Goldberg J."/>
            <person name="Griggs A."/>
            <person name="Gujja S."/>
            <person name="Heilman E."/>
            <person name="Heiman D."/>
            <person name="Howarth C."/>
            <person name="Mehta T."/>
            <person name="Neiman D."/>
            <person name="Pearson M."/>
            <person name="Roberts A."/>
            <person name="Saif S."/>
            <person name="Shea T."/>
            <person name="Shenoy N."/>
            <person name="Sisk P."/>
            <person name="Stolte C."/>
            <person name="Sykes S."/>
            <person name="White J."/>
            <person name="Yandava C."/>
            <person name="Burger G."/>
            <person name="Gray M.W."/>
            <person name="Holland P.W.H."/>
            <person name="King N."/>
            <person name="Lang F.B.F."/>
            <person name="Roger A.J."/>
            <person name="Ruiz-Trillo I."/>
            <person name="Haas B."/>
            <person name="Nusbaum C."/>
            <person name="Birren B."/>
        </authorList>
    </citation>
    <scope>NUCLEOTIDE SEQUENCE [LARGE SCALE GENOMIC DNA]</scope>
    <source>
        <strain evidence="2 3">JP610</strain>
    </source>
</reference>
<organism evidence="2 3">
    <name type="scientific">Sphaeroforma arctica JP610</name>
    <dbReference type="NCBI Taxonomy" id="667725"/>
    <lineage>
        <taxon>Eukaryota</taxon>
        <taxon>Ichthyosporea</taxon>
        <taxon>Ichthyophonida</taxon>
        <taxon>Sphaeroforma</taxon>
    </lineage>
</organism>
<gene>
    <name evidence="2" type="ORF">SARC_04848</name>
</gene>
<name>A0A0L0G3U0_9EUKA</name>
<sequence>MSIRADDPTLIRWANHFLSHGDDPTPRQITNVTTDLSDGAVFCLLLTTLGDMPIKFNQRPKNQFQMVDNVKIALAAMNDIFGNAYWEVNDVRNGDRTTNVEILMTVVKKTQVLATVKNPMVRRGNISDAKAAELLTTWVNKQTQEHDQALESMEFSFRDGRLLAALVHHFHPHLIDYTSMKK</sequence>
<dbReference type="Pfam" id="PF00307">
    <property type="entry name" value="CH"/>
    <property type="match status" value="2"/>
</dbReference>
<evidence type="ECO:0000313" key="3">
    <source>
        <dbReference type="Proteomes" id="UP000054560"/>
    </source>
</evidence>
<dbReference type="GeneID" id="25905352"/>
<dbReference type="InterPro" id="IPR001715">
    <property type="entry name" value="CH_dom"/>
</dbReference>
<protein>
    <recommendedName>
        <fullName evidence="1">Calponin-homology (CH) domain-containing protein</fullName>
    </recommendedName>
</protein>
<proteinExistence type="predicted"/>
<dbReference type="InterPro" id="IPR036872">
    <property type="entry name" value="CH_dom_sf"/>
</dbReference>
<dbReference type="EMBL" id="KQ241883">
    <property type="protein sequence ID" value="KNC82883.1"/>
    <property type="molecule type" value="Genomic_DNA"/>
</dbReference>
<dbReference type="SUPFAM" id="SSF47576">
    <property type="entry name" value="Calponin-homology domain, CH-domain"/>
    <property type="match status" value="1"/>
</dbReference>
<keyword evidence="3" id="KW-1185">Reference proteome</keyword>
<dbReference type="Gene3D" id="1.10.418.10">
    <property type="entry name" value="Calponin-like domain"/>
    <property type="match status" value="2"/>
</dbReference>